<protein>
    <recommendedName>
        <fullName evidence="6">Small ribosomal subunit protein uS13</fullName>
    </recommendedName>
    <alternativeName>
        <fullName evidence="7">30S ribosomal protein S13</fullName>
    </alternativeName>
</protein>
<dbReference type="PROSITE" id="PS50159">
    <property type="entry name" value="RIBOSOMAL_S13_2"/>
    <property type="match status" value="1"/>
</dbReference>
<dbReference type="FunFam" id="1.10.8.50:FF:000001">
    <property type="entry name" value="30S ribosomal protein S13"/>
    <property type="match status" value="1"/>
</dbReference>
<dbReference type="PROSITE" id="PS00646">
    <property type="entry name" value="RIBOSOMAL_S13_1"/>
    <property type="match status" value="1"/>
</dbReference>
<dbReference type="NCBIfam" id="TIGR03631">
    <property type="entry name" value="uS13_bact"/>
    <property type="match status" value="1"/>
</dbReference>
<evidence type="ECO:0000256" key="8">
    <source>
        <dbReference type="RuleBase" id="RU003830"/>
    </source>
</evidence>
<dbReference type="InterPro" id="IPR001892">
    <property type="entry name" value="Ribosomal_uS13"/>
</dbReference>
<evidence type="ECO:0000256" key="7">
    <source>
        <dbReference type="ARBA" id="ARBA00035315"/>
    </source>
</evidence>
<keyword evidence="4 8" id="KW-0689">Ribosomal protein</keyword>
<evidence type="ECO:0000313" key="9">
    <source>
        <dbReference type="EMBL" id="PIU34211.1"/>
    </source>
</evidence>
<accession>A0A2M6YQZ3</accession>
<dbReference type="GO" id="GO:0015935">
    <property type="term" value="C:small ribosomal subunit"/>
    <property type="evidence" value="ECO:0007669"/>
    <property type="project" value="TreeGrafter"/>
</dbReference>
<evidence type="ECO:0000256" key="3">
    <source>
        <dbReference type="ARBA" id="ARBA00022884"/>
    </source>
</evidence>
<keyword evidence="3" id="KW-0694">RNA-binding</keyword>
<gene>
    <name evidence="9" type="ORF">COT03_02340</name>
</gene>
<comment type="caution">
    <text evidence="9">The sequence shown here is derived from an EMBL/GenBank/DDBJ whole genome shotgun (WGS) entry which is preliminary data.</text>
</comment>
<dbReference type="Gene3D" id="4.10.910.10">
    <property type="entry name" value="30s ribosomal protein s13, domain 2"/>
    <property type="match status" value="1"/>
</dbReference>
<name>A0A2M6YQZ3_9BACT</name>
<proteinExistence type="inferred from homology"/>
<dbReference type="InterPro" id="IPR019980">
    <property type="entry name" value="Ribosomal_uS13_bac-type"/>
</dbReference>
<dbReference type="GO" id="GO:0006412">
    <property type="term" value="P:translation"/>
    <property type="evidence" value="ECO:0007669"/>
    <property type="project" value="InterPro"/>
</dbReference>
<dbReference type="GO" id="GO:0003735">
    <property type="term" value="F:structural constituent of ribosome"/>
    <property type="evidence" value="ECO:0007669"/>
    <property type="project" value="InterPro"/>
</dbReference>
<evidence type="ECO:0000256" key="2">
    <source>
        <dbReference type="ARBA" id="ARBA00022730"/>
    </source>
</evidence>
<dbReference type="Proteomes" id="UP000229502">
    <property type="component" value="Unassembled WGS sequence"/>
</dbReference>
<keyword evidence="2" id="KW-0699">rRNA-binding</keyword>
<dbReference type="EMBL" id="PEWZ01000115">
    <property type="protein sequence ID" value="PIU34211.1"/>
    <property type="molecule type" value="Genomic_DNA"/>
</dbReference>
<evidence type="ECO:0000256" key="4">
    <source>
        <dbReference type="ARBA" id="ARBA00022980"/>
    </source>
</evidence>
<dbReference type="PANTHER" id="PTHR10871">
    <property type="entry name" value="30S RIBOSOMAL PROTEIN S13/40S RIBOSOMAL PROTEIN S18"/>
    <property type="match status" value="1"/>
</dbReference>
<dbReference type="AlphaFoldDB" id="A0A2M6YQZ3"/>
<sequence>MPRISGIDIPEEKRTDIALTHIYGIGRKNVVKVLKDAGVDSAKRAKDLTEEEVSKIQKVIDSLVKVEGDLRKEVQESIKRFKQIGSYRGKRHSMNLPVRGQRTRTNARTKRGKRVTIGALKKEELA</sequence>
<dbReference type="InterPro" id="IPR027437">
    <property type="entry name" value="Rbsml_uS13_C"/>
</dbReference>
<dbReference type="SUPFAM" id="SSF46946">
    <property type="entry name" value="S13-like H2TH domain"/>
    <property type="match status" value="1"/>
</dbReference>
<evidence type="ECO:0000256" key="1">
    <source>
        <dbReference type="ARBA" id="ARBA00008080"/>
    </source>
</evidence>
<dbReference type="InterPro" id="IPR010979">
    <property type="entry name" value="Ribosomal_uS13-like_H2TH"/>
</dbReference>
<evidence type="ECO:0000313" key="10">
    <source>
        <dbReference type="Proteomes" id="UP000229502"/>
    </source>
</evidence>
<dbReference type="GO" id="GO:0005829">
    <property type="term" value="C:cytosol"/>
    <property type="evidence" value="ECO:0007669"/>
    <property type="project" value="TreeGrafter"/>
</dbReference>
<dbReference type="PANTHER" id="PTHR10871:SF1">
    <property type="entry name" value="SMALL RIBOSOMAL SUBUNIT PROTEIN US13M"/>
    <property type="match status" value="1"/>
</dbReference>
<dbReference type="Pfam" id="PF00416">
    <property type="entry name" value="Ribosomal_S13"/>
    <property type="match status" value="1"/>
</dbReference>
<dbReference type="InterPro" id="IPR018269">
    <property type="entry name" value="Ribosomal_uS13_CS"/>
</dbReference>
<feature type="non-terminal residue" evidence="9">
    <location>
        <position position="126"/>
    </location>
</feature>
<evidence type="ECO:0000256" key="6">
    <source>
        <dbReference type="ARBA" id="ARBA00035166"/>
    </source>
</evidence>
<keyword evidence="5 8" id="KW-0687">Ribonucleoprotein</keyword>
<evidence type="ECO:0000256" key="5">
    <source>
        <dbReference type="ARBA" id="ARBA00023274"/>
    </source>
</evidence>
<comment type="similarity">
    <text evidence="1 8">Belongs to the universal ribosomal protein uS13 family.</text>
</comment>
<dbReference type="HAMAP" id="MF_01315">
    <property type="entry name" value="Ribosomal_uS13"/>
    <property type="match status" value="1"/>
</dbReference>
<dbReference type="PIRSF" id="PIRSF002134">
    <property type="entry name" value="Ribosomal_S13"/>
    <property type="match status" value="1"/>
</dbReference>
<dbReference type="Gene3D" id="1.10.8.50">
    <property type="match status" value="1"/>
</dbReference>
<organism evidence="9 10">
    <name type="scientific">Candidatus Shapirobacteria bacterium CG07_land_8_20_14_0_80_39_18</name>
    <dbReference type="NCBI Taxonomy" id="1974882"/>
    <lineage>
        <taxon>Bacteria</taxon>
        <taxon>Candidatus Shapironibacteriota</taxon>
    </lineage>
</organism>
<reference evidence="10" key="1">
    <citation type="submission" date="2017-09" db="EMBL/GenBank/DDBJ databases">
        <title>Depth-based differentiation of microbial function through sediment-hosted aquifers and enrichment of novel symbionts in the deep terrestrial subsurface.</title>
        <authorList>
            <person name="Probst A.J."/>
            <person name="Ladd B."/>
            <person name="Jarett J.K."/>
            <person name="Geller-Mcgrath D.E."/>
            <person name="Sieber C.M.K."/>
            <person name="Emerson J.B."/>
            <person name="Anantharaman K."/>
            <person name="Thomas B.C."/>
            <person name="Malmstrom R."/>
            <person name="Stieglmeier M."/>
            <person name="Klingl A."/>
            <person name="Woyke T."/>
            <person name="Ryan C.M."/>
            <person name="Banfield J.F."/>
        </authorList>
    </citation>
    <scope>NUCLEOTIDE SEQUENCE [LARGE SCALE GENOMIC DNA]</scope>
</reference>
<dbReference type="GO" id="GO:0019843">
    <property type="term" value="F:rRNA binding"/>
    <property type="evidence" value="ECO:0007669"/>
    <property type="project" value="UniProtKB-KW"/>
</dbReference>